<evidence type="ECO:0000313" key="2">
    <source>
        <dbReference type="Proteomes" id="UP000019812"/>
    </source>
</evidence>
<proteinExistence type="predicted"/>
<protein>
    <submittedName>
        <fullName evidence="1">Uncharacterized protein</fullName>
    </submittedName>
</protein>
<evidence type="ECO:0000313" key="1">
    <source>
        <dbReference type="EMBL" id="KFB69810.1"/>
    </source>
</evidence>
<sequence>MLSAHGRLHAESIAVVGLQGQGRRSEAAARLELVRTLYDDLLAAVAACIEEAAP</sequence>
<accession>A0A084Y516</accession>
<dbReference type="AlphaFoldDB" id="A0A084Y516"/>
<dbReference type="EMBL" id="JDSS02000007">
    <property type="protein sequence ID" value="KFB69810.1"/>
    <property type="molecule type" value="Genomic_DNA"/>
</dbReference>
<comment type="caution">
    <text evidence="1">The sequence shown here is derived from an EMBL/GenBank/DDBJ whole genome shotgun (WGS) entry which is preliminary data.</text>
</comment>
<reference evidence="1 2" key="1">
    <citation type="submission" date="2014-07" db="EMBL/GenBank/DDBJ databases">
        <title>Expanding our view of genomic diversity in Candidatus Accumulibacter clades.</title>
        <authorList>
            <person name="Skennerton C.T."/>
            <person name="Barr J.J."/>
            <person name="Slater F.R."/>
            <person name="Bond P.L."/>
            <person name="Tyson G.W."/>
        </authorList>
    </citation>
    <scope>NUCLEOTIDE SEQUENCE [LARGE SCALE GENOMIC DNA]</scope>
    <source>
        <strain evidence="2">SK-01</strain>
    </source>
</reference>
<gene>
    <name evidence="1" type="ORF">CAPSK01_000523</name>
</gene>
<dbReference type="Proteomes" id="UP000019812">
    <property type="component" value="Unassembled WGS sequence"/>
</dbReference>
<name>A0A084Y516_9PROT</name>
<organism evidence="1 2">
    <name type="scientific">Candidatus Accumulibacter vicinus</name>
    <dbReference type="NCBI Taxonomy" id="2954382"/>
    <lineage>
        <taxon>Bacteria</taxon>
        <taxon>Pseudomonadati</taxon>
        <taxon>Pseudomonadota</taxon>
        <taxon>Betaproteobacteria</taxon>
        <taxon>Candidatus Accumulibacter</taxon>
    </lineage>
</organism>